<reference evidence="2" key="1">
    <citation type="journal article" date="2020" name="Fungal Divers.">
        <title>Resolving the Mortierellaceae phylogeny through synthesis of multi-gene phylogenetics and phylogenomics.</title>
        <authorList>
            <person name="Vandepol N."/>
            <person name="Liber J."/>
            <person name="Desiro A."/>
            <person name="Na H."/>
            <person name="Kennedy M."/>
            <person name="Barry K."/>
            <person name="Grigoriev I.V."/>
            <person name="Miller A.N."/>
            <person name="O'Donnell K."/>
            <person name="Stajich J.E."/>
            <person name="Bonito G."/>
        </authorList>
    </citation>
    <scope>NUCLEOTIDE SEQUENCE</scope>
    <source>
        <strain evidence="2">BC1065</strain>
    </source>
</reference>
<evidence type="ECO:0000313" key="2">
    <source>
        <dbReference type="EMBL" id="KAG0270104.1"/>
    </source>
</evidence>
<protein>
    <submittedName>
        <fullName evidence="2">Uncharacterized protein</fullName>
    </submittedName>
</protein>
<evidence type="ECO:0000256" key="1">
    <source>
        <dbReference type="SAM" id="MobiDB-lite"/>
    </source>
</evidence>
<feature type="region of interest" description="Disordered" evidence="1">
    <location>
        <begin position="71"/>
        <end position="90"/>
    </location>
</feature>
<evidence type="ECO:0000313" key="3">
    <source>
        <dbReference type="Proteomes" id="UP000807716"/>
    </source>
</evidence>
<feature type="compositionally biased region" description="Low complexity" evidence="1">
    <location>
        <begin position="7"/>
        <end position="37"/>
    </location>
</feature>
<feature type="compositionally biased region" description="Low complexity" evidence="1">
    <location>
        <begin position="71"/>
        <end position="80"/>
    </location>
</feature>
<gene>
    <name evidence="2" type="ORF">DFQ27_000405</name>
</gene>
<name>A0A9P6UD71_9FUNG</name>
<dbReference type="AlphaFoldDB" id="A0A9P6UD71"/>
<sequence length="199" mass="22674">MPPQSYPQQQPRQQQQQQQQQRQQQQQQEQQQEQQQQHRGNQHRGNDTERYETRGSLDALVDAALDTPLDQQRQLRQQPPLSAPKVETSNVRSGMSISSLLQLMTSNARMSSIALTTSLSLQLRTCLDHILHGRQIPYNVATGEILAKTTPLTMKTPAHFKHAHVCTNTRMSSLRRLILLRSNNSTMPTITTHILPMAI</sequence>
<dbReference type="Proteomes" id="UP000807716">
    <property type="component" value="Unassembled WGS sequence"/>
</dbReference>
<proteinExistence type="predicted"/>
<feature type="region of interest" description="Disordered" evidence="1">
    <location>
        <begin position="1"/>
        <end position="51"/>
    </location>
</feature>
<accession>A0A9P6UD71</accession>
<keyword evidence="3" id="KW-1185">Reference proteome</keyword>
<dbReference type="EMBL" id="JAAAJB010000011">
    <property type="protein sequence ID" value="KAG0270104.1"/>
    <property type="molecule type" value="Genomic_DNA"/>
</dbReference>
<comment type="caution">
    <text evidence="2">The sequence shown here is derived from an EMBL/GenBank/DDBJ whole genome shotgun (WGS) entry which is preliminary data.</text>
</comment>
<organism evidence="2 3">
    <name type="scientific">Actinomortierella ambigua</name>
    <dbReference type="NCBI Taxonomy" id="1343610"/>
    <lineage>
        <taxon>Eukaryota</taxon>
        <taxon>Fungi</taxon>
        <taxon>Fungi incertae sedis</taxon>
        <taxon>Mucoromycota</taxon>
        <taxon>Mortierellomycotina</taxon>
        <taxon>Mortierellomycetes</taxon>
        <taxon>Mortierellales</taxon>
        <taxon>Mortierellaceae</taxon>
        <taxon>Actinomortierella</taxon>
    </lineage>
</organism>